<evidence type="ECO:0000313" key="7">
    <source>
        <dbReference type="EMBL" id="QDU53904.1"/>
    </source>
</evidence>
<dbReference type="AlphaFoldDB" id="A0A518AGR7"/>
<keyword evidence="1" id="KW-0004">4Fe-4S</keyword>
<dbReference type="RefSeq" id="WP_145251908.1">
    <property type="nucleotide sequence ID" value="NZ_CP036278.1"/>
</dbReference>
<dbReference type="PANTHER" id="PTHR43498">
    <property type="entry name" value="FERREDOXIN:COB-COM HETERODISULFIDE REDUCTASE SUBUNIT A"/>
    <property type="match status" value="1"/>
</dbReference>
<dbReference type="Gene3D" id="3.50.50.60">
    <property type="entry name" value="FAD/NAD(P)-binding domain"/>
    <property type="match status" value="1"/>
</dbReference>
<accession>A0A518AGR7</accession>
<evidence type="ECO:0000256" key="5">
    <source>
        <dbReference type="ARBA" id="ARBA00023014"/>
    </source>
</evidence>
<keyword evidence="5" id="KW-0411">Iron-sulfur</keyword>
<evidence type="ECO:0000256" key="6">
    <source>
        <dbReference type="SAM" id="SignalP"/>
    </source>
</evidence>
<keyword evidence="4" id="KW-0408">Iron</keyword>
<dbReference type="KEGG" id="amuc:Pan181_00820"/>
<dbReference type="PANTHER" id="PTHR43498:SF1">
    <property type="entry name" value="COB--COM HETERODISULFIDE REDUCTASE IRON-SULFUR SUBUNIT A"/>
    <property type="match status" value="1"/>
</dbReference>
<reference evidence="7 8" key="1">
    <citation type="submission" date="2019-02" db="EMBL/GenBank/DDBJ databases">
        <title>Deep-cultivation of Planctomycetes and their phenomic and genomic characterization uncovers novel biology.</title>
        <authorList>
            <person name="Wiegand S."/>
            <person name="Jogler M."/>
            <person name="Boedeker C."/>
            <person name="Pinto D."/>
            <person name="Vollmers J."/>
            <person name="Rivas-Marin E."/>
            <person name="Kohn T."/>
            <person name="Peeters S.H."/>
            <person name="Heuer A."/>
            <person name="Rast P."/>
            <person name="Oberbeckmann S."/>
            <person name="Bunk B."/>
            <person name="Jeske O."/>
            <person name="Meyerdierks A."/>
            <person name="Storesund J.E."/>
            <person name="Kallscheuer N."/>
            <person name="Luecker S."/>
            <person name="Lage O.M."/>
            <person name="Pohl T."/>
            <person name="Merkel B.J."/>
            <person name="Hornburger P."/>
            <person name="Mueller R.-W."/>
            <person name="Bruemmer F."/>
            <person name="Labrenz M."/>
            <person name="Spormann A.M."/>
            <person name="Op den Camp H."/>
            <person name="Overmann J."/>
            <person name="Amann R."/>
            <person name="Jetten M.S.M."/>
            <person name="Mascher T."/>
            <person name="Medema M.H."/>
            <person name="Devos D.P."/>
            <person name="Kaster A.-K."/>
            <person name="Ovreas L."/>
            <person name="Rohde M."/>
            <person name="Galperin M.Y."/>
            <person name="Jogler C."/>
        </authorList>
    </citation>
    <scope>NUCLEOTIDE SEQUENCE [LARGE SCALE GENOMIC DNA]</scope>
    <source>
        <strain evidence="7 8">Pan181</strain>
    </source>
</reference>
<evidence type="ECO:0000256" key="4">
    <source>
        <dbReference type="ARBA" id="ARBA00023004"/>
    </source>
</evidence>
<keyword evidence="6" id="KW-0732">Signal</keyword>
<dbReference type="Proteomes" id="UP000315750">
    <property type="component" value="Chromosome"/>
</dbReference>
<dbReference type="EMBL" id="CP036278">
    <property type="protein sequence ID" value="QDU53904.1"/>
    <property type="molecule type" value="Genomic_DNA"/>
</dbReference>
<dbReference type="InterPro" id="IPR039650">
    <property type="entry name" value="HdrA-like"/>
</dbReference>
<dbReference type="InterPro" id="IPR036188">
    <property type="entry name" value="FAD/NAD-bd_sf"/>
</dbReference>
<dbReference type="OrthoDB" id="287984at2"/>
<proteinExistence type="predicted"/>
<dbReference type="GO" id="GO:0046872">
    <property type="term" value="F:metal ion binding"/>
    <property type="evidence" value="ECO:0007669"/>
    <property type="project" value="UniProtKB-KW"/>
</dbReference>
<dbReference type="GO" id="GO:0016491">
    <property type="term" value="F:oxidoreductase activity"/>
    <property type="evidence" value="ECO:0007669"/>
    <property type="project" value="UniProtKB-KW"/>
</dbReference>
<keyword evidence="3" id="KW-0560">Oxidoreductase</keyword>
<sequence precursor="true">MPHHFAKSRFSFAAAAFCGALLLSFATGGPVEAEQYDVVVYGGTSAAVTAAVEAARMGKSVVIVSPEEHLGGLTSNGLGWTDIGSRDSIGGLSREFYHRVYEHYLQDEAWTLETRHNYTNRSSLDPDANREMMFTFEPKVAEQIFDDLIAEHNIPVVTGHLDRANGVAMYGQNVTSIRTVQGGTFVGKAFIDATYEGDLMAAAGVSYTVGREANSQYGESLNGVQTVKTVKNQLPSGIDPYLVQGDPSSGLLPGVNATAGGPDGTGDQRLQAYNYRMVLTNNPANRAPISQPDNYNEADYELLFRAIEVGQTSRFFKLSPMPNNKTDSNNDSGISTDFIGGNYNLETGVNYAEADYATREQMDNAHRDFQLGYVWTLQNHPRVPAAIRDAWDDWGLALDEFTDNGNWPREIYVREARRMVSDFVITERHVNQEAGFEQTNSIGMGGYNMDSHNAQRYVDENGYVRNEGDLQVAPANGPYPISYDAMVPRADEATNLLVPVAVSASHIAYGSLRMEPVFMTLGQSAGAAASLISERSIAAQDLPYSLLRSRLVRGRQVLGEGYVSSDPGILLNFGDTVLDDHNSPGHLLGGTPGVAWNVITGDTPNGIVDSTGQTTSLSIDLGKSSPAVQTIDWNASGYSTLSSGSDYNTDIYSGNAGSALFVSDGKDSQVDLGVRIGGLGQGTFDVFLSTKNTNTSNEERYHVYFTTVDGLVD</sequence>
<gene>
    <name evidence="7" type="ORF">Pan181_00820</name>
</gene>
<organism evidence="7 8">
    <name type="scientific">Aeoliella mucimassa</name>
    <dbReference type="NCBI Taxonomy" id="2527972"/>
    <lineage>
        <taxon>Bacteria</taxon>
        <taxon>Pseudomonadati</taxon>
        <taxon>Planctomycetota</taxon>
        <taxon>Planctomycetia</taxon>
        <taxon>Pirellulales</taxon>
        <taxon>Lacipirellulaceae</taxon>
        <taxon>Aeoliella</taxon>
    </lineage>
</organism>
<keyword evidence="2" id="KW-0479">Metal-binding</keyword>
<evidence type="ECO:0000313" key="8">
    <source>
        <dbReference type="Proteomes" id="UP000315750"/>
    </source>
</evidence>
<evidence type="ECO:0000256" key="1">
    <source>
        <dbReference type="ARBA" id="ARBA00022485"/>
    </source>
</evidence>
<dbReference type="SUPFAM" id="SSF51905">
    <property type="entry name" value="FAD/NAD(P)-binding domain"/>
    <property type="match status" value="1"/>
</dbReference>
<evidence type="ECO:0000256" key="2">
    <source>
        <dbReference type="ARBA" id="ARBA00022723"/>
    </source>
</evidence>
<protein>
    <submittedName>
        <fullName evidence="7">FAD dependent oxidoreductase</fullName>
    </submittedName>
</protein>
<dbReference type="GO" id="GO:0051539">
    <property type="term" value="F:4 iron, 4 sulfur cluster binding"/>
    <property type="evidence" value="ECO:0007669"/>
    <property type="project" value="UniProtKB-KW"/>
</dbReference>
<feature type="chain" id="PRO_5021936419" evidence="6">
    <location>
        <begin position="34"/>
        <end position="713"/>
    </location>
</feature>
<name>A0A518AGR7_9BACT</name>
<dbReference type="Pfam" id="PF12831">
    <property type="entry name" value="FAD_oxidored"/>
    <property type="match status" value="1"/>
</dbReference>
<keyword evidence="8" id="KW-1185">Reference proteome</keyword>
<feature type="signal peptide" evidence="6">
    <location>
        <begin position="1"/>
        <end position="33"/>
    </location>
</feature>
<evidence type="ECO:0000256" key="3">
    <source>
        <dbReference type="ARBA" id="ARBA00023002"/>
    </source>
</evidence>